<dbReference type="PANTHER" id="PTHR12626:SF0">
    <property type="entry name" value="PROGRAMMED CELL DEATH PROTEIN 4"/>
    <property type="match status" value="1"/>
</dbReference>
<evidence type="ECO:0000256" key="5">
    <source>
        <dbReference type="ARBA" id="ARBA00022737"/>
    </source>
</evidence>
<comment type="similarity">
    <text evidence="2">Belongs to the PDCD4 family.</text>
</comment>
<dbReference type="Gene3D" id="1.25.40.180">
    <property type="match status" value="2"/>
</dbReference>
<dbReference type="FunFam" id="1.25.40.180:FF:000009">
    <property type="entry name" value="programmed cell death protein 4"/>
    <property type="match status" value="1"/>
</dbReference>
<dbReference type="PANTHER" id="PTHR12626">
    <property type="entry name" value="PROGRAMMED CELL DEATH 4"/>
    <property type="match status" value="1"/>
</dbReference>
<dbReference type="FunFam" id="1.25.40.180:FF:000008">
    <property type="entry name" value="Programmed cell death protein 4"/>
    <property type="match status" value="1"/>
</dbReference>
<keyword evidence="6" id="KW-0539">Nucleus</keyword>
<feature type="compositionally biased region" description="Basic residues" evidence="7">
    <location>
        <begin position="72"/>
        <end position="89"/>
    </location>
</feature>
<evidence type="ECO:0000256" key="1">
    <source>
        <dbReference type="ARBA" id="ARBA00004496"/>
    </source>
</evidence>
<reference evidence="9" key="1">
    <citation type="submission" date="2015-12" db="EMBL/GenBank/DDBJ databases">
        <title>De novo transcriptome assembly of four potential Pierce s Disease insect vectors from Arizona vineyards.</title>
        <authorList>
            <person name="Tassone E.E."/>
        </authorList>
    </citation>
    <scope>NUCLEOTIDE SEQUENCE</scope>
</reference>
<accession>A0A1B6D254</accession>
<evidence type="ECO:0000256" key="3">
    <source>
        <dbReference type="ARBA" id="ARBA00014414"/>
    </source>
</evidence>
<dbReference type="SMART" id="SM00544">
    <property type="entry name" value="MA3"/>
    <property type="match status" value="2"/>
</dbReference>
<feature type="compositionally biased region" description="Gly residues" evidence="7">
    <location>
        <begin position="90"/>
        <end position="100"/>
    </location>
</feature>
<evidence type="ECO:0000256" key="2">
    <source>
        <dbReference type="ARBA" id="ARBA00005497"/>
    </source>
</evidence>
<feature type="region of interest" description="Disordered" evidence="7">
    <location>
        <begin position="27"/>
        <end position="100"/>
    </location>
</feature>
<organism evidence="9">
    <name type="scientific">Clastoptera arizonana</name>
    <name type="common">Arizona spittle bug</name>
    <dbReference type="NCBI Taxonomy" id="38151"/>
    <lineage>
        <taxon>Eukaryota</taxon>
        <taxon>Metazoa</taxon>
        <taxon>Ecdysozoa</taxon>
        <taxon>Arthropoda</taxon>
        <taxon>Hexapoda</taxon>
        <taxon>Insecta</taxon>
        <taxon>Pterygota</taxon>
        <taxon>Neoptera</taxon>
        <taxon>Paraneoptera</taxon>
        <taxon>Hemiptera</taxon>
        <taxon>Auchenorrhyncha</taxon>
        <taxon>Cercopoidea</taxon>
        <taxon>Clastopteridae</taxon>
        <taxon>Clastoptera</taxon>
    </lineage>
</organism>
<evidence type="ECO:0000259" key="8">
    <source>
        <dbReference type="PROSITE" id="PS51366"/>
    </source>
</evidence>
<sequence>MDKEIEIDVDTDSPILNGALEGSVASRSISELSKSAENLSTDQRLKRKAKRVVRQLSKDGAPNGNQVSQTGRHWKNTRRSRNGRGRGLPKKGGAGGKGVWGKLGSELVEEDVDMNDPNYDSDSLDHGDVELKTIIPEASDDELKKSTEAIVLEYFEHGDTFEAKLSFEELNFKDKFHMIPQLAIEIALDHKPSHREMTSVLISDLYGQVIKQKDIAMGFSILLNNLPDLILDTPDASTVLGNFLARAVADDCLPPKIIEIFKAKAETEQARHAVERANTLLSMKHGLVRLDNVWGLGGGLRPVKYLSRQMNLLLQEYLSSSDIHEATRCLLELEVPHFYHELVYESIVMALEALNSHVEELMCKLLKSLSDAIIITPDMMERGFLRVYDDMPDIILDVPLAGTVLDRFVDQCHNAGFLPESVVKKMPTRGRKRFVSEGDGGRIKELSAI</sequence>
<comment type="subcellular location">
    <subcellularLocation>
        <location evidence="1">Cytoplasm</location>
    </subcellularLocation>
</comment>
<feature type="domain" description="MI" evidence="8">
    <location>
        <begin position="142"/>
        <end position="263"/>
    </location>
</feature>
<dbReference type="InterPro" id="IPR003891">
    <property type="entry name" value="Initiation_fac_eIF4g_MI"/>
</dbReference>
<dbReference type="InterPro" id="IPR016024">
    <property type="entry name" value="ARM-type_fold"/>
</dbReference>
<evidence type="ECO:0000256" key="7">
    <source>
        <dbReference type="SAM" id="MobiDB-lite"/>
    </source>
</evidence>
<gene>
    <name evidence="9" type="ORF">g.18252</name>
</gene>
<dbReference type="GO" id="GO:0005829">
    <property type="term" value="C:cytosol"/>
    <property type="evidence" value="ECO:0007669"/>
    <property type="project" value="TreeGrafter"/>
</dbReference>
<evidence type="ECO:0000256" key="6">
    <source>
        <dbReference type="ARBA" id="ARBA00023242"/>
    </source>
</evidence>
<dbReference type="AlphaFoldDB" id="A0A1B6D254"/>
<feature type="domain" description="MI" evidence="8">
    <location>
        <begin position="305"/>
        <end position="428"/>
    </location>
</feature>
<dbReference type="GO" id="GO:0005634">
    <property type="term" value="C:nucleus"/>
    <property type="evidence" value="ECO:0007669"/>
    <property type="project" value="TreeGrafter"/>
</dbReference>
<proteinExistence type="inferred from homology"/>
<evidence type="ECO:0000256" key="4">
    <source>
        <dbReference type="ARBA" id="ARBA00022490"/>
    </source>
</evidence>
<dbReference type="Pfam" id="PF02847">
    <property type="entry name" value="MA3"/>
    <property type="match status" value="2"/>
</dbReference>
<dbReference type="EMBL" id="GEDC01017516">
    <property type="protein sequence ID" value="JAS19782.1"/>
    <property type="molecule type" value="Transcribed_RNA"/>
</dbReference>
<feature type="compositionally biased region" description="Polar residues" evidence="7">
    <location>
        <begin position="27"/>
        <end position="42"/>
    </location>
</feature>
<evidence type="ECO:0000313" key="9">
    <source>
        <dbReference type="EMBL" id="JAS19782.1"/>
    </source>
</evidence>
<dbReference type="GO" id="GO:0045892">
    <property type="term" value="P:negative regulation of DNA-templated transcription"/>
    <property type="evidence" value="ECO:0007669"/>
    <property type="project" value="InterPro"/>
</dbReference>
<dbReference type="InterPro" id="IPR039778">
    <property type="entry name" value="PDCD4"/>
</dbReference>
<dbReference type="PROSITE" id="PS51366">
    <property type="entry name" value="MI"/>
    <property type="match status" value="2"/>
</dbReference>
<keyword evidence="4" id="KW-0963">Cytoplasm</keyword>
<dbReference type="SUPFAM" id="SSF48371">
    <property type="entry name" value="ARM repeat"/>
    <property type="match status" value="2"/>
</dbReference>
<keyword evidence="5" id="KW-0677">Repeat</keyword>
<name>A0A1B6D254_9HEMI</name>
<protein>
    <recommendedName>
        <fullName evidence="3">Programmed cell death protein 4</fullName>
    </recommendedName>
</protein>